<dbReference type="PROSITE" id="PS50157">
    <property type="entry name" value="ZINC_FINGER_C2H2_2"/>
    <property type="match status" value="1"/>
</dbReference>
<dbReference type="PROSITE" id="PS00028">
    <property type="entry name" value="ZINC_FINGER_C2H2_1"/>
    <property type="match status" value="1"/>
</dbReference>
<dbReference type="Gene3D" id="3.30.160.60">
    <property type="entry name" value="Classic Zinc Finger"/>
    <property type="match status" value="1"/>
</dbReference>
<keyword evidence="4" id="KW-1185">Reference proteome</keyword>
<evidence type="ECO:0000313" key="4">
    <source>
        <dbReference type="Proteomes" id="UP000494106"/>
    </source>
</evidence>
<proteinExistence type="predicted"/>
<evidence type="ECO:0000256" key="1">
    <source>
        <dbReference type="PROSITE-ProRule" id="PRU00042"/>
    </source>
</evidence>
<accession>A0A8S0ZYG6</accession>
<dbReference type="OrthoDB" id="9909311at2759"/>
<dbReference type="EMBL" id="CADEBC010000491">
    <property type="protein sequence ID" value="CAB3237568.1"/>
    <property type="molecule type" value="Genomic_DNA"/>
</dbReference>
<feature type="domain" description="C2H2-type" evidence="2">
    <location>
        <begin position="94"/>
        <end position="121"/>
    </location>
</feature>
<gene>
    <name evidence="3" type="ORF">APLA_LOCUS6950</name>
</gene>
<sequence>MAANAEAHSSIYIDSSSDDECLSVVKRKAETEDVDKKLKPEDSDEESIMAGVLVTVEVEEMDDDCPLEFTKNAKLKKRQKKKQQQLKTKKGRTFPCNDCDAEFDTAGALKTHSLEHQVKTSFYFRKKGNAYNAYNAAV</sequence>
<comment type="caution">
    <text evidence="3">The sequence shown here is derived from an EMBL/GenBank/DDBJ whole genome shotgun (WGS) entry which is preliminary data.</text>
</comment>
<reference evidence="3 4" key="1">
    <citation type="submission" date="2020-04" db="EMBL/GenBank/DDBJ databases">
        <authorList>
            <person name="Wallbank WR R."/>
            <person name="Pardo Diaz C."/>
            <person name="Kozak K."/>
            <person name="Martin S."/>
            <person name="Jiggins C."/>
            <person name="Moest M."/>
            <person name="Warren A I."/>
            <person name="Byers J.R.P. K."/>
            <person name="Montejo-Kovacevich G."/>
            <person name="Yen C E."/>
        </authorList>
    </citation>
    <scope>NUCLEOTIDE SEQUENCE [LARGE SCALE GENOMIC DNA]</scope>
</reference>
<dbReference type="GO" id="GO:0008270">
    <property type="term" value="F:zinc ion binding"/>
    <property type="evidence" value="ECO:0007669"/>
    <property type="project" value="UniProtKB-KW"/>
</dbReference>
<dbReference type="AlphaFoldDB" id="A0A8S0ZYG6"/>
<organism evidence="3 4">
    <name type="scientific">Arctia plantaginis</name>
    <name type="common">Wood tiger moth</name>
    <name type="synonym">Phalaena plantaginis</name>
    <dbReference type="NCBI Taxonomy" id="874455"/>
    <lineage>
        <taxon>Eukaryota</taxon>
        <taxon>Metazoa</taxon>
        <taxon>Ecdysozoa</taxon>
        <taxon>Arthropoda</taxon>
        <taxon>Hexapoda</taxon>
        <taxon>Insecta</taxon>
        <taxon>Pterygota</taxon>
        <taxon>Neoptera</taxon>
        <taxon>Endopterygota</taxon>
        <taxon>Lepidoptera</taxon>
        <taxon>Glossata</taxon>
        <taxon>Ditrysia</taxon>
        <taxon>Noctuoidea</taxon>
        <taxon>Erebidae</taxon>
        <taxon>Arctiinae</taxon>
        <taxon>Arctia</taxon>
    </lineage>
</organism>
<keyword evidence="1" id="KW-0862">Zinc</keyword>
<evidence type="ECO:0000259" key="2">
    <source>
        <dbReference type="PROSITE" id="PS50157"/>
    </source>
</evidence>
<keyword evidence="1" id="KW-0479">Metal-binding</keyword>
<name>A0A8S0ZYG6_ARCPL</name>
<dbReference type="InterPro" id="IPR013087">
    <property type="entry name" value="Znf_C2H2_type"/>
</dbReference>
<evidence type="ECO:0000313" key="3">
    <source>
        <dbReference type="EMBL" id="CAB3237568.1"/>
    </source>
</evidence>
<keyword evidence="1" id="KW-0863">Zinc-finger</keyword>
<dbReference type="Proteomes" id="UP000494106">
    <property type="component" value="Unassembled WGS sequence"/>
</dbReference>
<protein>
    <recommendedName>
        <fullName evidence="2">C2H2-type domain-containing protein</fullName>
    </recommendedName>
</protein>